<name>A0AAN4ZF52_9BILA</name>
<keyword evidence="2" id="KW-1185">Reference proteome</keyword>
<dbReference type="AlphaFoldDB" id="A0AAN4ZF52"/>
<evidence type="ECO:0000313" key="2">
    <source>
        <dbReference type="Proteomes" id="UP001328107"/>
    </source>
</evidence>
<dbReference type="Proteomes" id="UP001328107">
    <property type="component" value="Unassembled WGS sequence"/>
</dbReference>
<accession>A0AAN4ZF52</accession>
<protein>
    <submittedName>
        <fullName evidence="1">Uncharacterized protein</fullName>
    </submittedName>
</protein>
<evidence type="ECO:0000313" key="1">
    <source>
        <dbReference type="EMBL" id="GMR38799.1"/>
    </source>
</evidence>
<comment type="caution">
    <text evidence="1">The sequence shown here is derived from an EMBL/GenBank/DDBJ whole genome shotgun (WGS) entry which is preliminary data.</text>
</comment>
<organism evidence="1 2">
    <name type="scientific">Pristionchus mayeri</name>
    <dbReference type="NCBI Taxonomy" id="1317129"/>
    <lineage>
        <taxon>Eukaryota</taxon>
        <taxon>Metazoa</taxon>
        <taxon>Ecdysozoa</taxon>
        <taxon>Nematoda</taxon>
        <taxon>Chromadorea</taxon>
        <taxon>Rhabditida</taxon>
        <taxon>Rhabditina</taxon>
        <taxon>Diplogasteromorpha</taxon>
        <taxon>Diplogasteroidea</taxon>
        <taxon>Neodiplogasteridae</taxon>
        <taxon>Pristionchus</taxon>
    </lineage>
</organism>
<sequence length="103" mass="11667">MCDNPNDDGILIDISDVNPIGMKLKCIHRGKAIFVSVKTKGLRRSVRKLGADIIVLEIDLHGRSFPEICARESSKFIFISQLNRMLLTVDIQTMVILPELKFR</sequence>
<proteinExistence type="predicted"/>
<gene>
    <name evidence="1" type="ORF">PMAYCL1PPCAC_08994</name>
</gene>
<reference evidence="2" key="1">
    <citation type="submission" date="2022-10" db="EMBL/GenBank/DDBJ databases">
        <title>Genome assembly of Pristionchus species.</title>
        <authorList>
            <person name="Yoshida K."/>
            <person name="Sommer R.J."/>
        </authorList>
    </citation>
    <scope>NUCLEOTIDE SEQUENCE [LARGE SCALE GENOMIC DNA]</scope>
    <source>
        <strain evidence="2">RS5460</strain>
    </source>
</reference>
<dbReference type="EMBL" id="BTRK01000002">
    <property type="protein sequence ID" value="GMR38799.1"/>
    <property type="molecule type" value="Genomic_DNA"/>
</dbReference>